<organism evidence="1 2">
    <name type="scientific">Zootermopsis nevadensis</name>
    <name type="common">Dampwood termite</name>
    <dbReference type="NCBI Taxonomy" id="136037"/>
    <lineage>
        <taxon>Eukaryota</taxon>
        <taxon>Metazoa</taxon>
        <taxon>Ecdysozoa</taxon>
        <taxon>Arthropoda</taxon>
        <taxon>Hexapoda</taxon>
        <taxon>Insecta</taxon>
        <taxon>Pterygota</taxon>
        <taxon>Neoptera</taxon>
        <taxon>Polyneoptera</taxon>
        <taxon>Dictyoptera</taxon>
        <taxon>Blattodea</taxon>
        <taxon>Blattoidea</taxon>
        <taxon>Termitoidae</taxon>
        <taxon>Termopsidae</taxon>
        <taxon>Zootermopsis</taxon>
    </lineage>
</organism>
<proteinExistence type="predicted"/>
<accession>A0A067RAJ6</accession>
<evidence type="ECO:0000313" key="2">
    <source>
        <dbReference type="Proteomes" id="UP000027135"/>
    </source>
</evidence>
<dbReference type="InParanoid" id="A0A067RAJ6"/>
<dbReference type="AlphaFoldDB" id="A0A067RAJ6"/>
<keyword evidence="2" id="KW-1185">Reference proteome</keyword>
<dbReference type="Proteomes" id="UP000027135">
    <property type="component" value="Unassembled WGS sequence"/>
</dbReference>
<evidence type="ECO:0000313" key="1">
    <source>
        <dbReference type="EMBL" id="KDR19774.1"/>
    </source>
</evidence>
<name>A0A067RAJ6_ZOONE</name>
<sequence length="133" mass="15291">MLLVPQHVLILRLVYVRYEVSRSLVVHHGHRGSTEQPPLELDQLTEKATVRPDRRSSRPEIAESFPQRHSLVFHEVGKAQGGRAADSRHTMNQRLAIRTPHLKAHHIISVFEHNSDIDVHHIVPIYVLITFLT</sequence>
<dbReference type="EMBL" id="KK852634">
    <property type="protein sequence ID" value="KDR19774.1"/>
    <property type="molecule type" value="Genomic_DNA"/>
</dbReference>
<reference evidence="1 2" key="1">
    <citation type="journal article" date="2014" name="Nat. Commun.">
        <title>Molecular traces of alternative social organization in a termite genome.</title>
        <authorList>
            <person name="Terrapon N."/>
            <person name="Li C."/>
            <person name="Robertson H.M."/>
            <person name="Ji L."/>
            <person name="Meng X."/>
            <person name="Booth W."/>
            <person name="Chen Z."/>
            <person name="Childers C.P."/>
            <person name="Glastad K.M."/>
            <person name="Gokhale K."/>
            <person name="Gowin J."/>
            <person name="Gronenberg W."/>
            <person name="Hermansen R.A."/>
            <person name="Hu H."/>
            <person name="Hunt B.G."/>
            <person name="Huylmans A.K."/>
            <person name="Khalil S.M."/>
            <person name="Mitchell R.D."/>
            <person name="Munoz-Torres M.C."/>
            <person name="Mustard J.A."/>
            <person name="Pan H."/>
            <person name="Reese J.T."/>
            <person name="Scharf M.E."/>
            <person name="Sun F."/>
            <person name="Vogel H."/>
            <person name="Xiao J."/>
            <person name="Yang W."/>
            <person name="Yang Z."/>
            <person name="Yang Z."/>
            <person name="Zhou J."/>
            <person name="Zhu J."/>
            <person name="Brent C.S."/>
            <person name="Elsik C.G."/>
            <person name="Goodisman M.A."/>
            <person name="Liberles D.A."/>
            <person name="Roe R.M."/>
            <person name="Vargo E.L."/>
            <person name="Vilcinskas A."/>
            <person name="Wang J."/>
            <person name="Bornberg-Bauer E."/>
            <person name="Korb J."/>
            <person name="Zhang G."/>
            <person name="Liebig J."/>
        </authorList>
    </citation>
    <scope>NUCLEOTIDE SEQUENCE [LARGE SCALE GENOMIC DNA]</scope>
    <source>
        <tissue evidence="1">Whole organism</tissue>
    </source>
</reference>
<gene>
    <name evidence="1" type="ORF">L798_05986</name>
</gene>
<protein>
    <submittedName>
        <fullName evidence="1">Uncharacterized protein</fullName>
    </submittedName>
</protein>